<feature type="transmembrane region" description="Helical" evidence="1">
    <location>
        <begin position="238"/>
        <end position="258"/>
    </location>
</feature>
<dbReference type="InterPro" id="IPR001173">
    <property type="entry name" value="Glyco_trans_2-like"/>
</dbReference>
<evidence type="ECO:0000313" key="3">
    <source>
        <dbReference type="EMBL" id="MBZ4035790.1"/>
    </source>
</evidence>
<sequence>MNKVVLLIPYYNNSDGLMKSLRSIDHDEELDVMIVDDGSLNKFDEDTALLSFKAKGKLFFEYLESNKGIETALNTGLKIIIEKQYQYVARLDCGDICLGKRFEIQEKFLNENPGVKIVGSNVIAVDSNDNFLYSINLPLRDRDIKNKMYFNCMLIHPAVMFSVEILKVVGLYPLNHKSAEDYAFFFTISKSYEMANMNQYLTQIEINEKGISVQRRKQQVKSRIKIIKENFYFGFYPIYGLFRNYILMLLPYRFILFLKKIKK</sequence>
<keyword evidence="3" id="KW-0328">Glycosyltransferase</keyword>
<evidence type="ECO:0000313" key="4">
    <source>
        <dbReference type="Proteomes" id="UP001139366"/>
    </source>
</evidence>
<comment type="caution">
    <text evidence="3">The sequence shown here is derived from an EMBL/GenBank/DDBJ whole genome shotgun (WGS) entry which is preliminary data.</text>
</comment>
<dbReference type="PANTHER" id="PTHR22916">
    <property type="entry name" value="GLYCOSYLTRANSFERASE"/>
    <property type="match status" value="1"/>
</dbReference>
<keyword evidence="1" id="KW-0812">Transmembrane</keyword>
<gene>
    <name evidence="3" type="ORF">K6T82_13505</name>
</gene>
<reference evidence="3 4" key="1">
    <citation type="journal article" date="2023" name="Antonie Van Leeuwenhoek">
        <title>Flavobacterium potami sp. nov., a multi-metal resistance genes harbouring bacterium isolated from shallow river silt.</title>
        <authorList>
            <person name="Li S."/>
            <person name="Mao S."/>
            <person name="Mu W."/>
            <person name="Guo B."/>
            <person name="Li C."/>
            <person name="Zhu Q."/>
            <person name="Hou X."/>
            <person name="Zhao Y."/>
            <person name="Wei S."/>
            <person name="Liu H."/>
            <person name="Liu A."/>
        </authorList>
    </citation>
    <scope>NUCLEOTIDE SEQUENCE [LARGE SCALE GENOMIC DNA]</scope>
    <source>
        <strain evidence="3 4">17A</strain>
    </source>
</reference>
<evidence type="ECO:0000256" key="1">
    <source>
        <dbReference type="SAM" id="Phobius"/>
    </source>
</evidence>
<dbReference type="Gene3D" id="3.90.550.10">
    <property type="entry name" value="Spore Coat Polysaccharide Biosynthesis Protein SpsA, Chain A"/>
    <property type="match status" value="1"/>
</dbReference>
<evidence type="ECO:0000259" key="2">
    <source>
        <dbReference type="Pfam" id="PF00535"/>
    </source>
</evidence>
<organism evidence="3 4">
    <name type="scientific">Flavobacterium potami</name>
    <dbReference type="NCBI Taxonomy" id="2872310"/>
    <lineage>
        <taxon>Bacteria</taxon>
        <taxon>Pseudomonadati</taxon>
        <taxon>Bacteroidota</taxon>
        <taxon>Flavobacteriia</taxon>
        <taxon>Flavobacteriales</taxon>
        <taxon>Flavobacteriaceae</taxon>
        <taxon>Flavobacterium</taxon>
    </lineage>
</organism>
<dbReference type="AlphaFoldDB" id="A0A9X1HBN7"/>
<name>A0A9X1HBN7_9FLAO</name>
<protein>
    <submittedName>
        <fullName evidence="3">Glycosyltransferase</fullName>
        <ecNumber evidence="3">2.4.-.-</ecNumber>
    </submittedName>
</protein>
<dbReference type="SUPFAM" id="SSF53448">
    <property type="entry name" value="Nucleotide-diphospho-sugar transferases"/>
    <property type="match status" value="1"/>
</dbReference>
<dbReference type="EMBL" id="JAINUY010000004">
    <property type="protein sequence ID" value="MBZ4035790.1"/>
    <property type="molecule type" value="Genomic_DNA"/>
</dbReference>
<keyword evidence="4" id="KW-1185">Reference proteome</keyword>
<dbReference type="GO" id="GO:0008417">
    <property type="term" value="F:fucosyltransferase activity"/>
    <property type="evidence" value="ECO:0007669"/>
    <property type="project" value="TreeGrafter"/>
</dbReference>
<keyword evidence="3" id="KW-0808">Transferase</keyword>
<dbReference type="InterPro" id="IPR029044">
    <property type="entry name" value="Nucleotide-diphossugar_trans"/>
</dbReference>
<keyword evidence="1" id="KW-1133">Transmembrane helix</keyword>
<dbReference type="Proteomes" id="UP001139366">
    <property type="component" value="Unassembled WGS sequence"/>
</dbReference>
<proteinExistence type="predicted"/>
<dbReference type="EC" id="2.4.-.-" evidence="3"/>
<dbReference type="RefSeq" id="WP_223706539.1">
    <property type="nucleotide sequence ID" value="NZ_JAINUY010000004.1"/>
</dbReference>
<dbReference type="PANTHER" id="PTHR22916:SF69">
    <property type="entry name" value="BIFUNCTIONAL GLYCOSYLTRANSFERASE PGTA"/>
    <property type="match status" value="1"/>
</dbReference>
<feature type="domain" description="Glycosyltransferase 2-like" evidence="2">
    <location>
        <begin position="7"/>
        <end position="167"/>
    </location>
</feature>
<keyword evidence="1" id="KW-0472">Membrane</keyword>
<accession>A0A9X1HBN7</accession>
<dbReference type="Pfam" id="PF00535">
    <property type="entry name" value="Glycos_transf_2"/>
    <property type="match status" value="1"/>
</dbReference>